<dbReference type="GO" id="GO:0043014">
    <property type="term" value="F:alpha-tubulin binding"/>
    <property type="evidence" value="ECO:0000318"/>
    <property type="project" value="GO_Central"/>
</dbReference>
<dbReference type="GO" id="GO:0005930">
    <property type="term" value="C:axoneme"/>
    <property type="evidence" value="ECO:0000318"/>
    <property type="project" value="GO_Central"/>
</dbReference>
<dbReference type="InterPro" id="IPR006602">
    <property type="entry name" value="DM10_dom"/>
</dbReference>
<evidence type="ECO:0000259" key="10">
    <source>
        <dbReference type="PROSITE" id="PS51336"/>
    </source>
</evidence>
<keyword evidence="7" id="KW-0966">Cell projection</keyword>
<evidence type="ECO:0000256" key="6">
    <source>
        <dbReference type="ARBA" id="ARBA00023212"/>
    </source>
</evidence>
<dbReference type="Pfam" id="PF21154">
    <property type="entry name" value="RPN7_PSMD6_C"/>
    <property type="match status" value="1"/>
</dbReference>
<evidence type="ECO:0000256" key="2">
    <source>
        <dbReference type="ARBA" id="ARBA00004245"/>
    </source>
</evidence>
<dbReference type="InterPro" id="IPR040193">
    <property type="entry name" value="EFHC1/EFHC2/EFHB"/>
</dbReference>
<dbReference type="InterPro" id="IPR049549">
    <property type="entry name" value="RPN7_PSMD6_C"/>
</dbReference>
<dbReference type="EMBL" id="DS566066">
    <property type="status" value="NOT_ANNOTATED_CDS"/>
    <property type="molecule type" value="Genomic_DNA"/>
</dbReference>
<keyword evidence="3" id="KW-0963">Cytoplasm</keyword>
<feature type="domain" description="PCI" evidence="9">
    <location>
        <begin position="852"/>
        <end position="1020"/>
    </location>
</feature>
<name>H3GXD9_PHYRM</name>
<comment type="subcellular location">
    <subcellularLocation>
        <location evidence="1">Cell projection</location>
        <location evidence="1">Cilium</location>
    </subcellularLocation>
    <subcellularLocation>
        <location evidence="2">Cytoplasm</location>
        <location evidence="2">Cytoskeleton</location>
    </subcellularLocation>
</comment>
<dbReference type="Gene3D" id="2.30.29.170">
    <property type="match status" value="3"/>
</dbReference>
<dbReference type="GO" id="GO:0000281">
    <property type="term" value="P:mitotic cytokinesis"/>
    <property type="evidence" value="ECO:0000318"/>
    <property type="project" value="GO_Central"/>
</dbReference>
<dbReference type="PANTHER" id="PTHR12086">
    <property type="entry name" value="EF-HAND DOMAIN C-TERMINAL CONTAINING PROTEIN"/>
    <property type="match status" value="1"/>
</dbReference>
<dbReference type="InParanoid" id="H3GXD9"/>
<reference evidence="12" key="1">
    <citation type="journal article" date="2006" name="Science">
        <title>Phytophthora genome sequences uncover evolutionary origins and mechanisms of pathogenesis.</title>
        <authorList>
            <person name="Tyler B.M."/>
            <person name="Tripathy S."/>
            <person name="Zhang X."/>
            <person name="Dehal P."/>
            <person name="Jiang R.H."/>
            <person name="Aerts A."/>
            <person name="Arredondo F.D."/>
            <person name="Baxter L."/>
            <person name="Bensasson D."/>
            <person name="Beynon J.L."/>
            <person name="Chapman J."/>
            <person name="Damasceno C.M."/>
            <person name="Dorrance A.E."/>
            <person name="Dou D."/>
            <person name="Dickerman A.W."/>
            <person name="Dubchak I.L."/>
            <person name="Garbelotto M."/>
            <person name="Gijzen M."/>
            <person name="Gordon S.G."/>
            <person name="Govers F."/>
            <person name="Grunwald N.J."/>
            <person name="Huang W."/>
            <person name="Ivors K.L."/>
            <person name="Jones R.W."/>
            <person name="Kamoun S."/>
            <person name="Krampis K."/>
            <person name="Lamour K.H."/>
            <person name="Lee M.K."/>
            <person name="McDonald W.H."/>
            <person name="Medina M."/>
            <person name="Meijer H.J."/>
            <person name="Nordberg E.K."/>
            <person name="Maclean D.J."/>
            <person name="Ospina-Giraldo M.D."/>
            <person name="Morris P.F."/>
            <person name="Phuntumart V."/>
            <person name="Putnam N.H."/>
            <person name="Rash S."/>
            <person name="Rose J.K."/>
            <person name="Sakihama Y."/>
            <person name="Salamov A.A."/>
            <person name="Savidor A."/>
            <person name="Scheuring C.F."/>
            <person name="Smith B.M."/>
            <person name="Sobral B.W."/>
            <person name="Terry A."/>
            <person name="Torto-Alalibo T.A."/>
            <person name="Win J."/>
            <person name="Xu Z."/>
            <person name="Zhang H."/>
            <person name="Grigoriev I.V."/>
            <person name="Rokhsar D.S."/>
            <person name="Boore J.L."/>
        </authorList>
    </citation>
    <scope>NUCLEOTIDE SEQUENCE [LARGE SCALE GENOMIC DNA]</scope>
    <source>
        <strain evidence="12">Pr102</strain>
    </source>
</reference>
<dbReference type="PANTHER" id="PTHR12086:SF9">
    <property type="entry name" value="EF-HAND DOMAIN-CONTAINING PROTEIN 1"/>
    <property type="match status" value="1"/>
</dbReference>
<dbReference type="Pfam" id="PF10602">
    <property type="entry name" value="RPN7"/>
    <property type="match status" value="1"/>
</dbReference>
<dbReference type="VEuPathDB" id="FungiDB:KRP23_12509"/>
<dbReference type="InterPro" id="IPR000717">
    <property type="entry name" value="PCI_dom"/>
</dbReference>
<evidence type="ECO:0000256" key="8">
    <source>
        <dbReference type="SAM" id="Coils"/>
    </source>
</evidence>
<dbReference type="GO" id="GO:0072686">
    <property type="term" value="C:mitotic spindle"/>
    <property type="evidence" value="ECO:0000318"/>
    <property type="project" value="GO_Central"/>
</dbReference>
<keyword evidence="6" id="KW-0206">Cytoskeleton</keyword>
<dbReference type="VEuPathDB" id="FungiDB:KRP22_13012"/>
<dbReference type="eggNOG" id="KOG0043">
    <property type="taxonomic scope" value="Eukaryota"/>
</dbReference>
<dbReference type="FunFam" id="2.30.29.170:FF:000004">
    <property type="entry name" value="EF-hand domain containing 2"/>
    <property type="match status" value="1"/>
</dbReference>
<keyword evidence="12" id="KW-1185">Reference proteome</keyword>
<dbReference type="Gene3D" id="1.25.40.570">
    <property type="match status" value="1"/>
</dbReference>
<dbReference type="InterPro" id="IPR045135">
    <property type="entry name" value="Rpn7_N"/>
</dbReference>
<feature type="domain" description="DM10" evidence="10">
    <location>
        <begin position="76"/>
        <end position="186"/>
    </location>
</feature>
<dbReference type="eggNOG" id="KOG0687">
    <property type="taxonomic scope" value="Eukaryota"/>
</dbReference>
<evidence type="ECO:0000256" key="5">
    <source>
        <dbReference type="ARBA" id="ARBA00022942"/>
    </source>
</evidence>
<evidence type="ECO:0000256" key="1">
    <source>
        <dbReference type="ARBA" id="ARBA00004138"/>
    </source>
</evidence>
<keyword evidence="5" id="KW-0647">Proteasome</keyword>
<dbReference type="EnsemblProtists" id="Phyra82250">
    <property type="protein sequence ID" value="Phyra82250"/>
    <property type="gene ID" value="Phyra82250"/>
</dbReference>
<dbReference type="FunFam" id="1.25.40.570:FF:000005">
    <property type="entry name" value="26S proteasome regulatory subunit N7"/>
    <property type="match status" value="1"/>
</dbReference>
<dbReference type="Pfam" id="PF01399">
    <property type="entry name" value="PCI"/>
    <property type="match status" value="1"/>
</dbReference>
<proteinExistence type="predicted"/>
<evidence type="ECO:0000259" key="9">
    <source>
        <dbReference type="PROSITE" id="PS50250"/>
    </source>
</evidence>
<dbReference type="PROSITE" id="PS51336">
    <property type="entry name" value="DM10"/>
    <property type="match status" value="3"/>
</dbReference>
<evidence type="ECO:0000256" key="4">
    <source>
        <dbReference type="ARBA" id="ARBA00022737"/>
    </source>
</evidence>
<dbReference type="SMART" id="SM00088">
    <property type="entry name" value="PINT"/>
    <property type="match status" value="1"/>
</dbReference>
<evidence type="ECO:0000313" key="11">
    <source>
        <dbReference type="EnsemblProtists" id="Phyra82250"/>
    </source>
</evidence>
<evidence type="ECO:0000256" key="3">
    <source>
        <dbReference type="ARBA" id="ARBA00022490"/>
    </source>
</evidence>
<dbReference type="FunFam" id="2.30.29.170:FF:000002">
    <property type="entry name" value="EF-hand domain (C-terminal) containing 1"/>
    <property type="match status" value="1"/>
</dbReference>
<sequence>MPSPAILEKQKVVPLIFRRHGDTAPKPRSHALGNTKPASFYIRELERQGDHGSSMLLDPSVLTATRPFNPKFIANDKKVLRFEAYFLEAVHESNLENYRVRRCEVLYYLEDDTLQITEPKVENSGILQGNFVKRHRIPMPESDDRGNMQFFTMRHLNVGEELTFYGRTFHLISADEFTRHYLLSQGVNVAPDEAVPRDPYTVLRQAHMARETGQDPDAHYGKKKYPMKDFMEATLGKFARPSDHLRRFLAHDREVLRFFAIWDDTEKLYGIRHRYTLHFFLADNTIEILESYERNSGCDPFPKLLNRAKLSKDPERQACAAVCDEGADGEDVTPTAQHNYYSWEDLAIGEHLQIYNRRILLLDADASTRSWYEGHNIPLAPAITVKEEIPPPHVFTPPLHDGLGSEEDSLQSCYHLLPKAPLKSIESLDTTEVLRFRARFETEQPEDVARRFVISVIVSDQSVSIIEFIQRNSGIVGGKFLERTRIKRTRADGSAMASTGGRSSWLNLDDFYVGARVRMTGRTFVLFEMDEYSAKYMEARPAKFARSDKLAVLRKVRGQVDKSALLAAISELQKRQSQVDAEELTSLMKNLVADFTQHDAITIVRNYGDKLSMKIDLASLPQLLAYLRNIQGTMVAADAKKPKAPLKKQASMGNISEEIEDDLSTLPNMALGQLHFLLQHQQSPTSTLSEQDGASAKTQLLELIQQSDMAPFYHLVCREFQWPEDAALERAMSDKNAQELAQLDERLADAEQNLGDIEVLEALLTKARMFSRIGDKDRALEAFQVAGEKPQSINQKILVALHVIRIGLFFSDLELVEKHIKKATALIDEGGDWDRRNRLKVYEGCYLIMARDFKKAAKLFQESVATFTATELMPYNTMVFYCVITCVLSMSRVDLKKKIVDSPEILAVINEIPCLTQFLNGLYDCDYKKFFSAMVDIQPYILRDKYLSTHSRFLYRELRVLAYSQFLEAYRSVTIGSMAAAFGVTVEFLDTELARFIAAGRLNAKIDKVAGVIETNRPDAKNAQYQDAIKNGDLLLNRIQKLARVINV</sequence>
<dbReference type="SUPFAM" id="SSF48452">
    <property type="entry name" value="TPR-like"/>
    <property type="match status" value="1"/>
</dbReference>
<keyword evidence="4" id="KW-0677">Repeat</keyword>
<dbReference type="Pfam" id="PF06565">
    <property type="entry name" value="DM10_dom"/>
    <property type="match status" value="3"/>
</dbReference>
<organism evidence="11 12">
    <name type="scientific">Phytophthora ramorum</name>
    <name type="common">Sudden oak death agent</name>
    <dbReference type="NCBI Taxonomy" id="164328"/>
    <lineage>
        <taxon>Eukaryota</taxon>
        <taxon>Sar</taxon>
        <taxon>Stramenopiles</taxon>
        <taxon>Oomycota</taxon>
        <taxon>Peronosporomycetes</taxon>
        <taxon>Peronosporales</taxon>
        <taxon>Peronosporaceae</taxon>
        <taxon>Phytophthora</taxon>
    </lineage>
</organism>
<dbReference type="AlphaFoldDB" id="H3GXD9"/>
<dbReference type="GO" id="GO:0007052">
    <property type="term" value="P:mitotic spindle organization"/>
    <property type="evidence" value="ECO:0000318"/>
    <property type="project" value="GO_Central"/>
</dbReference>
<feature type="coiled-coil region" evidence="8">
    <location>
        <begin position="733"/>
        <end position="760"/>
    </location>
</feature>
<protein>
    <recommendedName>
        <fullName evidence="13">26S proteasome regulatory subunit RPN7</fullName>
    </recommendedName>
</protein>
<dbReference type="InterPro" id="IPR036390">
    <property type="entry name" value="WH_DNA-bd_sf"/>
</dbReference>
<dbReference type="GO" id="GO:0060285">
    <property type="term" value="P:cilium-dependent cell motility"/>
    <property type="evidence" value="ECO:0000318"/>
    <property type="project" value="GO_Central"/>
</dbReference>
<feature type="domain" description="DM10" evidence="10">
    <location>
        <begin position="252"/>
        <end position="376"/>
    </location>
</feature>
<dbReference type="Proteomes" id="UP000005238">
    <property type="component" value="Unassembled WGS sequence"/>
</dbReference>
<dbReference type="STRING" id="164328.H3GXD9"/>
<dbReference type="VEuPathDB" id="FungiDB:KRP22_13013"/>
<evidence type="ECO:0000256" key="7">
    <source>
        <dbReference type="ARBA" id="ARBA00023273"/>
    </source>
</evidence>
<dbReference type="SUPFAM" id="SSF46785">
    <property type="entry name" value="Winged helix' DNA-binding domain"/>
    <property type="match status" value="1"/>
</dbReference>
<evidence type="ECO:0000313" key="12">
    <source>
        <dbReference type="Proteomes" id="UP000005238"/>
    </source>
</evidence>
<evidence type="ECO:0008006" key="13">
    <source>
        <dbReference type="Google" id="ProtNLM"/>
    </source>
</evidence>
<dbReference type="InterPro" id="IPR011990">
    <property type="entry name" value="TPR-like_helical_dom_sf"/>
</dbReference>
<dbReference type="SMART" id="SM00676">
    <property type="entry name" value="DM10"/>
    <property type="match status" value="3"/>
</dbReference>
<dbReference type="PROSITE" id="PS50250">
    <property type="entry name" value="PCI"/>
    <property type="match status" value="1"/>
</dbReference>
<reference evidence="11" key="2">
    <citation type="submission" date="2015-06" db="UniProtKB">
        <authorList>
            <consortium name="EnsemblProtists"/>
        </authorList>
    </citation>
    <scope>IDENTIFICATION</scope>
    <source>
        <strain evidence="11">Pr102</strain>
    </source>
</reference>
<dbReference type="VEuPathDB" id="FungiDB:KRP23_12508"/>
<accession>H3GXD9</accession>
<feature type="domain" description="DM10" evidence="10">
    <location>
        <begin position="430"/>
        <end position="541"/>
    </location>
</feature>
<keyword evidence="8" id="KW-0175">Coiled coil</keyword>
<dbReference type="HOGENOM" id="CLU_291439_0_0_1"/>
<dbReference type="GO" id="GO:0000502">
    <property type="term" value="C:proteasome complex"/>
    <property type="evidence" value="ECO:0007669"/>
    <property type="project" value="UniProtKB-KW"/>
</dbReference>